<dbReference type="EMBL" id="JARKIE010001338">
    <property type="protein sequence ID" value="KAJ7603007.1"/>
    <property type="molecule type" value="Genomic_DNA"/>
</dbReference>
<evidence type="ECO:0000313" key="1">
    <source>
        <dbReference type="EMBL" id="KAJ7603007.1"/>
    </source>
</evidence>
<proteinExistence type="predicted"/>
<protein>
    <submittedName>
        <fullName evidence="1">Uncharacterized protein</fullName>
    </submittedName>
</protein>
<comment type="caution">
    <text evidence="1">The sequence shown here is derived from an EMBL/GenBank/DDBJ whole genome shotgun (WGS) entry which is preliminary data.</text>
</comment>
<dbReference type="Proteomes" id="UP001221757">
    <property type="component" value="Unassembled WGS sequence"/>
</dbReference>
<sequence length="236" mass="24986">MSATFRPRSVVDGIQPTVPKFVPVGGRGLAVGYTRGAGKTPIGRQAAPPTTLPIQQLAVHLQNTVTHFQLASGSMNAIAAAPPPNLGGTPQWALDMIHENKWEFYVMKIMNYNSSVDLQLEGQVAWSLARNQNATLTGNSDVLHFAPLYLPWPRFAIPAIPAPPAPGAPANPPPVFALPAAPAPAAHASFPATLGDLRTLTLADLALLFPAYNIPQPHGLVGVQRAEFARHIGVSL</sequence>
<accession>A0AAD7AY27</accession>
<dbReference type="AlphaFoldDB" id="A0AAD7AY27"/>
<organism evidence="1 2">
    <name type="scientific">Mycena rosella</name>
    <name type="common">Pink bonnet</name>
    <name type="synonym">Agaricus rosellus</name>
    <dbReference type="NCBI Taxonomy" id="1033263"/>
    <lineage>
        <taxon>Eukaryota</taxon>
        <taxon>Fungi</taxon>
        <taxon>Dikarya</taxon>
        <taxon>Basidiomycota</taxon>
        <taxon>Agaricomycotina</taxon>
        <taxon>Agaricomycetes</taxon>
        <taxon>Agaricomycetidae</taxon>
        <taxon>Agaricales</taxon>
        <taxon>Marasmiineae</taxon>
        <taxon>Mycenaceae</taxon>
        <taxon>Mycena</taxon>
    </lineage>
</organism>
<name>A0AAD7AY27_MYCRO</name>
<evidence type="ECO:0000313" key="2">
    <source>
        <dbReference type="Proteomes" id="UP001221757"/>
    </source>
</evidence>
<reference evidence="1" key="1">
    <citation type="submission" date="2023-03" db="EMBL/GenBank/DDBJ databases">
        <title>Massive genome expansion in bonnet fungi (Mycena s.s.) driven by repeated elements and novel gene families across ecological guilds.</title>
        <authorList>
            <consortium name="Lawrence Berkeley National Laboratory"/>
            <person name="Harder C.B."/>
            <person name="Miyauchi S."/>
            <person name="Viragh M."/>
            <person name="Kuo A."/>
            <person name="Thoen E."/>
            <person name="Andreopoulos B."/>
            <person name="Lu D."/>
            <person name="Skrede I."/>
            <person name="Drula E."/>
            <person name="Henrissat B."/>
            <person name="Morin E."/>
            <person name="Kohler A."/>
            <person name="Barry K."/>
            <person name="LaButti K."/>
            <person name="Morin E."/>
            <person name="Salamov A."/>
            <person name="Lipzen A."/>
            <person name="Mereny Z."/>
            <person name="Hegedus B."/>
            <person name="Baldrian P."/>
            <person name="Stursova M."/>
            <person name="Weitz H."/>
            <person name="Taylor A."/>
            <person name="Grigoriev I.V."/>
            <person name="Nagy L.G."/>
            <person name="Martin F."/>
            <person name="Kauserud H."/>
        </authorList>
    </citation>
    <scope>NUCLEOTIDE SEQUENCE</scope>
    <source>
        <strain evidence="1">CBHHK067</strain>
    </source>
</reference>
<keyword evidence="2" id="KW-1185">Reference proteome</keyword>
<gene>
    <name evidence="1" type="ORF">B0H17DRAFT_1342251</name>
</gene>